<dbReference type="EMBL" id="JBITYG010000013">
    <property type="protein sequence ID" value="MFI9105669.1"/>
    <property type="molecule type" value="Genomic_DNA"/>
</dbReference>
<evidence type="ECO:0000313" key="1">
    <source>
        <dbReference type="EMBL" id="MFI9105669.1"/>
    </source>
</evidence>
<name>A0ABW8CGT9_9ACTN</name>
<dbReference type="RefSeq" id="WP_399656530.1">
    <property type="nucleotide sequence ID" value="NZ_JBITYG010000013.1"/>
</dbReference>
<evidence type="ECO:0000313" key="2">
    <source>
        <dbReference type="Proteomes" id="UP001614394"/>
    </source>
</evidence>
<comment type="caution">
    <text evidence="1">The sequence shown here is derived from an EMBL/GenBank/DDBJ whole genome shotgun (WGS) entry which is preliminary data.</text>
</comment>
<keyword evidence="2" id="KW-1185">Reference proteome</keyword>
<sequence>MAEPGDPLVEAALRVTVSGLDLAAAERFDRELSAARREAERTGSAEPLECFLHRWRVFIALRRHSDDAGEN</sequence>
<dbReference type="Proteomes" id="UP001614394">
    <property type="component" value="Unassembled WGS sequence"/>
</dbReference>
<gene>
    <name evidence="1" type="ORF">ACIGXA_34710</name>
</gene>
<accession>A0ABW8CGT9</accession>
<proteinExistence type="predicted"/>
<reference evidence="1 2" key="1">
    <citation type="submission" date="2024-10" db="EMBL/GenBank/DDBJ databases">
        <title>The Natural Products Discovery Center: Release of the First 8490 Sequenced Strains for Exploring Actinobacteria Biosynthetic Diversity.</title>
        <authorList>
            <person name="Kalkreuter E."/>
            <person name="Kautsar S.A."/>
            <person name="Yang D."/>
            <person name="Bader C.D."/>
            <person name="Teijaro C.N."/>
            <person name="Fluegel L."/>
            <person name="Davis C.M."/>
            <person name="Simpson J.R."/>
            <person name="Lauterbach L."/>
            <person name="Steele A.D."/>
            <person name="Gui C."/>
            <person name="Meng S."/>
            <person name="Li G."/>
            <person name="Viehrig K."/>
            <person name="Ye F."/>
            <person name="Su P."/>
            <person name="Kiefer A.F."/>
            <person name="Nichols A."/>
            <person name="Cepeda A.J."/>
            <person name="Yan W."/>
            <person name="Fan B."/>
            <person name="Jiang Y."/>
            <person name="Adhikari A."/>
            <person name="Zheng C.-J."/>
            <person name="Schuster L."/>
            <person name="Cowan T.M."/>
            <person name="Smanski M.J."/>
            <person name="Chevrette M.G."/>
            <person name="De Carvalho L.P.S."/>
            <person name="Shen B."/>
        </authorList>
    </citation>
    <scope>NUCLEOTIDE SEQUENCE [LARGE SCALE GENOMIC DNA]</scope>
    <source>
        <strain evidence="1 2">NPDC053399</strain>
    </source>
</reference>
<organism evidence="1 2">
    <name type="scientific">Streptomyces fildesensis</name>
    <dbReference type="NCBI Taxonomy" id="375757"/>
    <lineage>
        <taxon>Bacteria</taxon>
        <taxon>Bacillati</taxon>
        <taxon>Actinomycetota</taxon>
        <taxon>Actinomycetes</taxon>
        <taxon>Kitasatosporales</taxon>
        <taxon>Streptomycetaceae</taxon>
        <taxon>Streptomyces</taxon>
    </lineage>
</organism>
<protein>
    <submittedName>
        <fullName evidence="1">Uncharacterized protein</fullName>
    </submittedName>
</protein>